<dbReference type="GO" id="GO:0006355">
    <property type="term" value="P:regulation of DNA-templated transcription"/>
    <property type="evidence" value="ECO:0007669"/>
    <property type="project" value="InterPro"/>
</dbReference>
<keyword evidence="5" id="KW-0808">Transferase</keyword>
<dbReference type="RefSeq" id="WP_208339546.1">
    <property type="nucleotide sequence ID" value="NZ_CAWQFN010000550.1"/>
</dbReference>
<evidence type="ECO:0000256" key="5">
    <source>
        <dbReference type="ARBA" id="ARBA00022679"/>
    </source>
</evidence>
<dbReference type="InterPro" id="IPR036890">
    <property type="entry name" value="HATPase_C_sf"/>
</dbReference>
<dbReference type="CDD" id="cd00082">
    <property type="entry name" value="HisKA"/>
    <property type="match status" value="1"/>
</dbReference>
<dbReference type="Pfam" id="PF00072">
    <property type="entry name" value="Response_reg"/>
    <property type="match status" value="2"/>
</dbReference>
<dbReference type="FunFam" id="3.30.565.10:FF:000010">
    <property type="entry name" value="Sensor histidine kinase RcsC"/>
    <property type="match status" value="1"/>
</dbReference>
<dbReference type="PRINTS" id="PR00344">
    <property type="entry name" value="BCTRLSENSOR"/>
</dbReference>
<dbReference type="Pfam" id="PF00989">
    <property type="entry name" value="PAS"/>
    <property type="match status" value="1"/>
</dbReference>
<dbReference type="InterPro" id="IPR029016">
    <property type="entry name" value="GAF-like_dom_sf"/>
</dbReference>
<dbReference type="SMART" id="SM00387">
    <property type="entry name" value="HATPase_c"/>
    <property type="match status" value="1"/>
</dbReference>
<evidence type="ECO:0000259" key="11">
    <source>
        <dbReference type="PROSITE" id="PS50046"/>
    </source>
</evidence>
<dbReference type="InterPro" id="IPR016132">
    <property type="entry name" value="Phyto_chromo_attachment"/>
</dbReference>
<evidence type="ECO:0000256" key="1">
    <source>
        <dbReference type="ARBA" id="ARBA00000085"/>
    </source>
</evidence>
<accession>A0AAP5I6I7</accession>
<gene>
    <name evidence="16" type="ORF">G7B40_002125</name>
</gene>
<dbReference type="SMART" id="SM00448">
    <property type="entry name" value="REC"/>
    <property type="match status" value="2"/>
</dbReference>
<feature type="domain" description="PAC" evidence="15">
    <location>
        <begin position="536"/>
        <end position="589"/>
    </location>
</feature>
<dbReference type="SMART" id="SM00086">
    <property type="entry name" value="PAC"/>
    <property type="match status" value="4"/>
</dbReference>
<dbReference type="CDD" id="cd00130">
    <property type="entry name" value="PAS"/>
    <property type="match status" value="4"/>
</dbReference>
<feature type="domain" description="PAC" evidence="15">
    <location>
        <begin position="784"/>
        <end position="836"/>
    </location>
</feature>
<dbReference type="Pfam" id="PF08448">
    <property type="entry name" value="PAS_4"/>
    <property type="match status" value="1"/>
</dbReference>
<dbReference type="SUPFAM" id="SSF55874">
    <property type="entry name" value="ATPase domain of HSP90 chaperone/DNA topoisomerase II/histidine kinase"/>
    <property type="match status" value="1"/>
</dbReference>
<dbReference type="InterPro" id="IPR035965">
    <property type="entry name" value="PAS-like_dom_sf"/>
</dbReference>
<feature type="domain" description="Phytochrome chromophore attachment site" evidence="11">
    <location>
        <begin position="159"/>
        <end position="295"/>
    </location>
</feature>
<feature type="domain" description="PAC" evidence="15">
    <location>
        <begin position="659"/>
        <end position="714"/>
    </location>
</feature>
<dbReference type="InterPro" id="IPR000014">
    <property type="entry name" value="PAS"/>
</dbReference>
<feature type="domain" description="Response regulatory" evidence="13">
    <location>
        <begin position="1254"/>
        <end position="1370"/>
    </location>
</feature>
<feature type="domain" description="PAS" evidence="14">
    <location>
        <begin position="326"/>
        <end position="396"/>
    </location>
</feature>
<dbReference type="Gene3D" id="3.40.50.2300">
    <property type="match status" value="2"/>
</dbReference>
<dbReference type="GO" id="GO:0000155">
    <property type="term" value="F:phosphorelay sensor kinase activity"/>
    <property type="evidence" value="ECO:0007669"/>
    <property type="project" value="InterPro"/>
</dbReference>
<feature type="domain" description="PAC" evidence="15">
    <location>
        <begin position="400"/>
        <end position="452"/>
    </location>
</feature>
<dbReference type="PANTHER" id="PTHR43047">
    <property type="entry name" value="TWO-COMPONENT HISTIDINE PROTEIN KINASE"/>
    <property type="match status" value="1"/>
</dbReference>
<dbReference type="SUPFAM" id="SSF47384">
    <property type="entry name" value="Homodimeric domain of signal transducing histidine kinase"/>
    <property type="match status" value="1"/>
</dbReference>
<dbReference type="PROSITE" id="PS50110">
    <property type="entry name" value="RESPONSE_REGULATORY"/>
    <property type="match status" value="2"/>
</dbReference>
<dbReference type="PANTHER" id="PTHR43047:SF63">
    <property type="entry name" value="HISTIDINE KINASE"/>
    <property type="match status" value="1"/>
</dbReference>
<keyword evidence="17" id="KW-1185">Reference proteome</keyword>
<dbReference type="Gene3D" id="1.10.287.130">
    <property type="match status" value="1"/>
</dbReference>
<comment type="caution">
    <text evidence="16">The sequence shown here is derived from an EMBL/GenBank/DDBJ whole genome shotgun (WGS) entry which is preliminary data.</text>
</comment>
<dbReference type="NCBIfam" id="TIGR00229">
    <property type="entry name" value="sensory_box"/>
    <property type="match status" value="5"/>
</dbReference>
<dbReference type="InterPro" id="IPR005467">
    <property type="entry name" value="His_kinase_dom"/>
</dbReference>
<evidence type="ECO:0000313" key="16">
    <source>
        <dbReference type="EMBL" id="MDR9893385.1"/>
    </source>
</evidence>
<dbReference type="CDD" id="cd16922">
    <property type="entry name" value="HATPase_EvgS-ArcB-TorS-like"/>
    <property type="match status" value="1"/>
</dbReference>
<feature type="domain" description="Response regulatory" evidence="13">
    <location>
        <begin position="8"/>
        <end position="127"/>
    </location>
</feature>
<evidence type="ECO:0000313" key="17">
    <source>
        <dbReference type="Proteomes" id="UP000667802"/>
    </source>
</evidence>
<dbReference type="Pfam" id="PF00512">
    <property type="entry name" value="HisKA"/>
    <property type="match status" value="1"/>
</dbReference>
<dbReference type="InterPro" id="IPR013655">
    <property type="entry name" value="PAS_fold_3"/>
</dbReference>
<keyword evidence="4 9" id="KW-0597">Phosphoprotein</keyword>
<sequence>MRNPLLLTTVLIDDCPEDQVAFCRFLKQDSLYTYRIFQFRTAKEAMEWCHQEIPDVILLDFLLPDLDGLEFLKQLRKHVSNTQCAVIMLTGQGDEITAVRAMKSGAQDYLVKDKITPEILQFSIHNAVERMRLSQQLEQSREQQQLISAIALRIRQSLNLKEILCLATTEVRQLLKTDRVLVYQFQPDMSGMIVAESVLPGWTKALGKHIQDTCFQEGAGAMYHQGIKRATSDIYQAGLSDCHLQLLEEFEVKANLVVPIIVADQLWGLLIAHHCAASRDWQSSELDLLDQLAVQISIAIHQANSYERLQVQLAERKQAELALRESEQRFRRTFEQAAVGMSHVSLNGRFIRINQRFCDIAGYTQAELETLSFQDITHPDDLATDLANLQKLLAGEIQTYSMEKRYIRKDSSIVWINLTVSLVRYQSGEPKYFIAVIEDITDRKHAEQEILRTQKLQTELKLLEDILEIILAGYWDWDIFGNQEYLSPSFKRMFGYEYDELPNKPETWQKLIFAEDLPRVLECFDQHVKSRGQIPFYNEVRYHHKNGSTVWVICSGRVIEWDQDGNPLRMIGCHIDITERKQAEQLVKVSEQRYRAIVEDQTELIARYLPDSTVTFVNQAFCRYFGVQHEAIIGKSYEPIIFQEDRGTVAQLVKSMSPKNPTVTIENRVVVNGEIRWTQWINRMLFDKQGQFVEFQSVGRDITRLKQIETTLQRYQRIVSAAKDGIALINRNYIYEVVNQAYLSWCNKSYNEVVGHSMTEVLGEELFESLVKPRFDRCLTGQVIRYQRWFNYPNVKPQFLSVSYVPYVDSQQTISGVVVNLRDISDFKRTEEALQKSESRYATLAEVAPVGIFRFDTSGNCIYVNEQWCEMTGVSIQAGLGMGWLQILHPEDRDRIVMEWEQAFAQRRFYRNEGRCVRPDGIIFWFYCQALPEIDSSGRIIGYVGTIIDITDRKHAEEQLQQMNEQLRETNVELARTTQLKDEFLANMSHELRTPLNAILGMSEGFIEGVFGSINERQAKAIATIERSGKHLLELINDILDLSKIESGELELQLSEVSIKSLCENSLAFIKQMAVKKNIDLTTCISNNLDSAQLDERRLRQVLINLLSNAVKFTPSGGSVRLEVFVETSHEQINSRSVATPSLCFCVNDTGIGIASENISKLFKPFIQIDSSLNRQYNGTGLGLALVHRIVNLHAGRVSVKSELGKGSCFTVRIPYRTSNELYLVQTNEDLENFTNSNSPAVIAAPEPGLKSPSILLAEDNEANIDTISSYLETRGYHLILAKNGQQAVNLALAEQPDLILMDIQMPEMDGLEAIRRIRNEKQFTRLPIIALTALAMPGDQENCLAAGANEYLTKPIKLKQLVGIIQKLLKK</sequence>
<evidence type="ECO:0000259" key="12">
    <source>
        <dbReference type="PROSITE" id="PS50109"/>
    </source>
</evidence>
<dbReference type="EMBL" id="JAALHA020000001">
    <property type="protein sequence ID" value="MDR9893385.1"/>
    <property type="molecule type" value="Genomic_DNA"/>
</dbReference>
<dbReference type="SUPFAM" id="SSF55785">
    <property type="entry name" value="PYP-like sensor domain (PAS domain)"/>
    <property type="match status" value="5"/>
</dbReference>
<feature type="domain" description="PAS" evidence="14">
    <location>
        <begin position="837"/>
        <end position="907"/>
    </location>
</feature>
<dbReference type="Proteomes" id="UP000667802">
    <property type="component" value="Unassembled WGS sequence"/>
</dbReference>
<dbReference type="EC" id="2.7.13.3" evidence="3"/>
<dbReference type="InterPro" id="IPR000700">
    <property type="entry name" value="PAS-assoc_C"/>
</dbReference>
<keyword evidence="7" id="KW-0902">Two-component regulatory system</keyword>
<dbReference type="GO" id="GO:0009927">
    <property type="term" value="F:histidine phosphotransfer kinase activity"/>
    <property type="evidence" value="ECO:0007669"/>
    <property type="project" value="TreeGrafter"/>
</dbReference>
<dbReference type="InterPro" id="IPR003661">
    <property type="entry name" value="HisK_dim/P_dom"/>
</dbReference>
<dbReference type="CDD" id="cd00156">
    <property type="entry name" value="REC"/>
    <property type="match status" value="1"/>
</dbReference>
<dbReference type="InterPro" id="IPR004358">
    <property type="entry name" value="Sig_transdc_His_kin-like_C"/>
</dbReference>
<evidence type="ECO:0000256" key="6">
    <source>
        <dbReference type="ARBA" id="ARBA00022777"/>
    </source>
</evidence>
<dbReference type="Pfam" id="PF01590">
    <property type="entry name" value="GAF"/>
    <property type="match status" value="1"/>
</dbReference>
<evidence type="ECO:0000256" key="4">
    <source>
        <dbReference type="ARBA" id="ARBA00022553"/>
    </source>
</evidence>
<evidence type="ECO:0000256" key="10">
    <source>
        <dbReference type="SAM" id="Coils"/>
    </source>
</evidence>
<dbReference type="InterPro" id="IPR013656">
    <property type="entry name" value="PAS_4"/>
</dbReference>
<dbReference type="Pfam" id="PF08447">
    <property type="entry name" value="PAS_3"/>
    <property type="match status" value="3"/>
</dbReference>
<feature type="domain" description="Histidine kinase" evidence="12">
    <location>
        <begin position="987"/>
        <end position="1218"/>
    </location>
</feature>
<reference evidence="17" key="1">
    <citation type="journal article" date="2021" name="Science">
        <title>Hunting the eagle killer: A cyanobacterial neurotoxin causes vacuolar myelinopathy.</title>
        <authorList>
            <person name="Breinlinger S."/>
            <person name="Phillips T.J."/>
            <person name="Haram B.N."/>
            <person name="Mares J."/>
            <person name="Martinez Yerena J.A."/>
            <person name="Hrouzek P."/>
            <person name="Sobotka R."/>
            <person name="Henderson W.M."/>
            <person name="Schmieder P."/>
            <person name="Williams S.M."/>
            <person name="Lauderdale J.D."/>
            <person name="Wilde H.D."/>
            <person name="Gerrin W."/>
            <person name="Kust A."/>
            <person name="Washington J.W."/>
            <person name="Wagner C."/>
            <person name="Geier B."/>
            <person name="Liebeke M."/>
            <person name="Enke H."/>
            <person name="Niedermeyer T.H.J."/>
            <person name="Wilde S.B."/>
        </authorList>
    </citation>
    <scope>NUCLEOTIDE SEQUENCE [LARGE SCALE GENOMIC DNA]</scope>
    <source>
        <strain evidence="17">Thurmond2011</strain>
    </source>
</reference>
<evidence type="ECO:0000259" key="13">
    <source>
        <dbReference type="PROSITE" id="PS50110"/>
    </source>
</evidence>
<dbReference type="InterPro" id="IPR011006">
    <property type="entry name" value="CheY-like_superfamily"/>
</dbReference>
<feature type="domain" description="PAS" evidence="14">
    <location>
        <begin position="459"/>
        <end position="531"/>
    </location>
</feature>
<proteinExistence type="inferred from homology"/>
<feature type="coiled-coil region" evidence="10">
    <location>
        <begin position="953"/>
        <end position="980"/>
    </location>
</feature>
<dbReference type="InterPro" id="IPR013767">
    <property type="entry name" value="PAS_fold"/>
</dbReference>
<dbReference type="PROSITE" id="PS50112">
    <property type="entry name" value="PAS"/>
    <property type="match status" value="5"/>
</dbReference>
<dbReference type="PROSITE" id="PS50109">
    <property type="entry name" value="HIS_KIN"/>
    <property type="match status" value="1"/>
</dbReference>
<dbReference type="InterPro" id="IPR003594">
    <property type="entry name" value="HATPase_dom"/>
</dbReference>
<dbReference type="SMART" id="SM00065">
    <property type="entry name" value="GAF"/>
    <property type="match status" value="1"/>
</dbReference>
<protein>
    <recommendedName>
        <fullName evidence="8">Circadian input-output histidine kinase CikA</fullName>
        <ecNumber evidence="3">2.7.13.3</ecNumber>
    </recommendedName>
</protein>
<name>A0AAP5I6I7_9CYAN</name>
<evidence type="ECO:0000256" key="8">
    <source>
        <dbReference type="ARBA" id="ARBA00074306"/>
    </source>
</evidence>
<dbReference type="Gene3D" id="3.30.450.20">
    <property type="entry name" value="PAS domain"/>
    <property type="match status" value="5"/>
</dbReference>
<dbReference type="FunFam" id="1.10.287.130:FF:000145">
    <property type="entry name" value="Sensory transduction histidine kinase"/>
    <property type="match status" value="1"/>
</dbReference>
<evidence type="ECO:0000256" key="7">
    <source>
        <dbReference type="ARBA" id="ARBA00023012"/>
    </source>
</evidence>
<dbReference type="PROSITE" id="PS50046">
    <property type="entry name" value="PHYTOCHROME_2"/>
    <property type="match status" value="1"/>
</dbReference>
<dbReference type="FunFam" id="3.30.450.20:FF:000099">
    <property type="entry name" value="Sensory box sensor histidine kinase"/>
    <property type="match status" value="1"/>
</dbReference>
<feature type="domain" description="PAS" evidence="14">
    <location>
        <begin position="711"/>
        <end position="773"/>
    </location>
</feature>
<feature type="modified residue" description="4-aspartylphosphate" evidence="9">
    <location>
        <position position="60"/>
    </location>
</feature>
<keyword evidence="6" id="KW-0418">Kinase</keyword>
<evidence type="ECO:0000256" key="2">
    <source>
        <dbReference type="ARBA" id="ARBA00006402"/>
    </source>
</evidence>
<dbReference type="InterPro" id="IPR003018">
    <property type="entry name" value="GAF"/>
</dbReference>
<comment type="catalytic activity">
    <reaction evidence="1">
        <text>ATP + protein L-histidine = ADP + protein N-phospho-L-histidine.</text>
        <dbReference type="EC" id="2.7.13.3"/>
    </reaction>
</comment>
<feature type="modified residue" description="4-aspartylphosphate" evidence="9">
    <location>
        <position position="1303"/>
    </location>
</feature>
<evidence type="ECO:0000256" key="3">
    <source>
        <dbReference type="ARBA" id="ARBA00012438"/>
    </source>
</evidence>
<evidence type="ECO:0000259" key="14">
    <source>
        <dbReference type="PROSITE" id="PS50112"/>
    </source>
</evidence>
<evidence type="ECO:0000259" key="15">
    <source>
        <dbReference type="PROSITE" id="PS50113"/>
    </source>
</evidence>
<dbReference type="GO" id="GO:0005886">
    <property type="term" value="C:plasma membrane"/>
    <property type="evidence" value="ECO:0007669"/>
    <property type="project" value="TreeGrafter"/>
</dbReference>
<dbReference type="Gene3D" id="3.30.565.10">
    <property type="entry name" value="Histidine kinase-like ATPase, C-terminal domain"/>
    <property type="match status" value="1"/>
</dbReference>
<dbReference type="Pfam" id="PF02518">
    <property type="entry name" value="HATPase_c"/>
    <property type="match status" value="1"/>
</dbReference>
<evidence type="ECO:0000256" key="9">
    <source>
        <dbReference type="PROSITE-ProRule" id="PRU00169"/>
    </source>
</evidence>
<feature type="domain" description="PAS" evidence="14">
    <location>
        <begin position="590"/>
        <end position="660"/>
    </location>
</feature>
<dbReference type="SUPFAM" id="SSF55781">
    <property type="entry name" value="GAF domain-like"/>
    <property type="match status" value="1"/>
</dbReference>
<dbReference type="InterPro" id="IPR001789">
    <property type="entry name" value="Sig_transdc_resp-reg_receiver"/>
</dbReference>
<dbReference type="Gene3D" id="3.30.450.40">
    <property type="match status" value="1"/>
</dbReference>
<keyword evidence="10" id="KW-0175">Coiled coil</keyword>
<dbReference type="PROSITE" id="PS50113">
    <property type="entry name" value="PAC"/>
    <property type="match status" value="5"/>
</dbReference>
<organism evidence="16 17">
    <name type="scientific">Aetokthonos hydrillicola Thurmond2011</name>
    <dbReference type="NCBI Taxonomy" id="2712845"/>
    <lineage>
        <taxon>Bacteria</taxon>
        <taxon>Bacillati</taxon>
        <taxon>Cyanobacteriota</taxon>
        <taxon>Cyanophyceae</taxon>
        <taxon>Nostocales</taxon>
        <taxon>Hapalosiphonaceae</taxon>
        <taxon>Aetokthonos</taxon>
    </lineage>
</organism>
<dbReference type="CDD" id="cd17546">
    <property type="entry name" value="REC_hyHK_CKI1_RcsC-like"/>
    <property type="match status" value="1"/>
</dbReference>
<comment type="similarity">
    <text evidence="2">In the N-terminal section; belongs to the phytochrome family.</text>
</comment>
<dbReference type="InterPro" id="IPR036097">
    <property type="entry name" value="HisK_dim/P_sf"/>
</dbReference>
<dbReference type="SMART" id="SM00091">
    <property type="entry name" value="PAS"/>
    <property type="match status" value="6"/>
</dbReference>
<dbReference type="SUPFAM" id="SSF52172">
    <property type="entry name" value="CheY-like"/>
    <property type="match status" value="2"/>
</dbReference>
<dbReference type="InterPro" id="IPR001610">
    <property type="entry name" value="PAC"/>
</dbReference>
<dbReference type="SMART" id="SM00388">
    <property type="entry name" value="HisKA"/>
    <property type="match status" value="1"/>
</dbReference>
<feature type="domain" description="PAC" evidence="15">
    <location>
        <begin position="910"/>
        <end position="962"/>
    </location>
</feature>